<organism evidence="2 3">
    <name type="scientific">Cuscuta epithymum</name>
    <dbReference type="NCBI Taxonomy" id="186058"/>
    <lineage>
        <taxon>Eukaryota</taxon>
        <taxon>Viridiplantae</taxon>
        <taxon>Streptophyta</taxon>
        <taxon>Embryophyta</taxon>
        <taxon>Tracheophyta</taxon>
        <taxon>Spermatophyta</taxon>
        <taxon>Magnoliopsida</taxon>
        <taxon>eudicotyledons</taxon>
        <taxon>Gunneridae</taxon>
        <taxon>Pentapetalae</taxon>
        <taxon>asterids</taxon>
        <taxon>lamiids</taxon>
        <taxon>Solanales</taxon>
        <taxon>Convolvulaceae</taxon>
        <taxon>Cuscuteae</taxon>
        <taxon>Cuscuta</taxon>
        <taxon>Cuscuta subgen. Cuscuta</taxon>
    </lineage>
</organism>
<dbReference type="AlphaFoldDB" id="A0AAV0ET19"/>
<evidence type="ECO:0000313" key="3">
    <source>
        <dbReference type="Proteomes" id="UP001152523"/>
    </source>
</evidence>
<dbReference type="Proteomes" id="UP001152523">
    <property type="component" value="Unassembled WGS sequence"/>
</dbReference>
<feature type="compositionally biased region" description="Polar residues" evidence="1">
    <location>
        <begin position="97"/>
        <end position="106"/>
    </location>
</feature>
<feature type="region of interest" description="Disordered" evidence="1">
    <location>
        <begin position="72"/>
        <end position="137"/>
    </location>
</feature>
<evidence type="ECO:0000313" key="2">
    <source>
        <dbReference type="EMBL" id="CAH9126380.1"/>
    </source>
</evidence>
<evidence type="ECO:0000256" key="1">
    <source>
        <dbReference type="SAM" id="MobiDB-lite"/>
    </source>
</evidence>
<gene>
    <name evidence="2" type="ORF">CEPIT_LOCUS27489</name>
</gene>
<protein>
    <submittedName>
        <fullName evidence="2">Uncharacterized protein</fullName>
    </submittedName>
</protein>
<sequence>MNGASNENQPCHLLRRRRIFELQWGKSDEVNLEEIGSIRSNRPSSRRQSAGKKSLLQFLLLARNQRQIQPGFFFGPATKSAPSSSPASNTTKRSPAIRQTPTSSRVQRLIPSTMAPTSFQHRLASAASDTSNLPNTN</sequence>
<accession>A0AAV0ET19</accession>
<comment type="caution">
    <text evidence="2">The sequence shown here is derived from an EMBL/GenBank/DDBJ whole genome shotgun (WGS) entry which is preliminary data.</text>
</comment>
<feature type="compositionally biased region" description="Polar residues" evidence="1">
    <location>
        <begin position="127"/>
        <end position="137"/>
    </location>
</feature>
<name>A0AAV0ET19_9ASTE</name>
<feature type="compositionally biased region" description="Low complexity" evidence="1">
    <location>
        <begin position="76"/>
        <end position="92"/>
    </location>
</feature>
<keyword evidence="3" id="KW-1185">Reference proteome</keyword>
<reference evidence="2" key="1">
    <citation type="submission" date="2022-07" db="EMBL/GenBank/DDBJ databases">
        <authorList>
            <person name="Macas J."/>
            <person name="Novak P."/>
            <person name="Neumann P."/>
        </authorList>
    </citation>
    <scope>NUCLEOTIDE SEQUENCE</scope>
</reference>
<dbReference type="EMBL" id="CAMAPF010000942">
    <property type="protein sequence ID" value="CAH9126380.1"/>
    <property type="molecule type" value="Genomic_DNA"/>
</dbReference>
<proteinExistence type="predicted"/>